<organism evidence="4 5">
    <name type="scientific">Halocaridina rubra</name>
    <name type="common">Hawaiian red shrimp</name>
    <dbReference type="NCBI Taxonomy" id="373956"/>
    <lineage>
        <taxon>Eukaryota</taxon>
        <taxon>Metazoa</taxon>
        <taxon>Ecdysozoa</taxon>
        <taxon>Arthropoda</taxon>
        <taxon>Crustacea</taxon>
        <taxon>Multicrustacea</taxon>
        <taxon>Malacostraca</taxon>
        <taxon>Eumalacostraca</taxon>
        <taxon>Eucarida</taxon>
        <taxon>Decapoda</taxon>
        <taxon>Pleocyemata</taxon>
        <taxon>Caridea</taxon>
        <taxon>Atyoidea</taxon>
        <taxon>Atyidae</taxon>
        <taxon>Halocaridina</taxon>
    </lineage>
</organism>
<dbReference type="GO" id="GO:0035556">
    <property type="term" value="P:intracellular signal transduction"/>
    <property type="evidence" value="ECO:0007669"/>
    <property type="project" value="InterPro"/>
</dbReference>
<keyword evidence="1" id="KW-0456">Lyase</keyword>
<feature type="region of interest" description="Disordered" evidence="2">
    <location>
        <begin position="55"/>
        <end position="74"/>
    </location>
</feature>
<evidence type="ECO:0000313" key="5">
    <source>
        <dbReference type="Proteomes" id="UP001381693"/>
    </source>
</evidence>
<dbReference type="SUPFAM" id="SSF55073">
    <property type="entry name" value="Nucleotide cyclase"/>
    <property type="match status" value="1"/>
</dbReference>
<comment type="caution">
    <text evidence="4">The sequence shown here is derived from an EMBL/GenBank/DDBJ whole genome shotgun (WGS) entry which is preliminary data.</text>
</comment>
<sequence length="74" mass="8218">MAVSPLHLKQFITPMKVHISQTTKEILEIVGGYSFEFRGYQEVKGKGSMPTFWVSGSPSPSHKGLRIPVKNATE</sequence>
<dbReference type="InterPro" id="IPR029787">
    <property type="entry name" value="Nucleotide_cyclase"/>
</dbReference>
<reference evidence="4 5" key="1">
    <citation type="submission" date="2023-11" db="EMBL/GenBank/DDBJ databases">
        <title>Halocaridina rubra genome assembly.</title>
        <authorList>
            <person name="Smith C."/>
        </authorList>
    </citation>
    <scope>NUCLEOTIDE SEQUENCE [LARGE SCALE GENOMIC DNA]</scope>
    <source>
        <strain evidence="4">EP-1</strain>
        <tissue evidence="4">Whole</tissue>
    </source>
</reference>
<dbReference type="Proteomes" id="UP001381693">
    <property type="component" value="Unassembled WGS sequence"/>
</dbReference>
<keyword evidence="5" id="KW-1185">Reference proteome</keyword>
<gene>
    <name evidence="4" type="ORF">SK128_016361</name>
</gene>
<dbReference type="AlphaFoldDB" id="A0AAN8XLQ3"/>
<protein>
    <recommendedName>
        <fullName evidence="3">Guanylate cyclase domain-containing protein</fullName>
    </recommendedName>
</protein>
<dbReference type="GO" id="GO:0016829">
    <property type="term" value="F:lyase activity"/>
    <property type="evidence" value="ECO:0007669"/>
    <property type="project" value="UniProtKB-KW"/>
</dbReference>
<dbReference type="GO" id="GO:0009190">
    <property type="term" value="P:cyclic nucleotide biosynthetic process"/>
    <property type="evidence" value="ECO:0007669"/>
    <property type="project" value="InterPro"/>
</dbReference>
<dbReference type="EMBL" id="JAXCGZ010005889">
    <property type="protein sequence ID" value="KAK7080509.1"/>
    <property type="molecule type" value="Genomic_DNA"/>
</dbReference>
<name>A0AAN8XLQ3_HALRR</name>
<dbReference type="Gene3D" id="3.30.70.1230">
    <property type="entry name" value="Nucleotide cyclase"/>
    <property type="match status" value="1"/>
</dbReference>
<dbReference type="InterPro" id="IPR001054">
    <property type="entry name" value="A/G_cyclase"/>
</dbReference>
<accession>A0AAN8XLQ3</accession>
<dbReference type="Pfam" id="PF00211">
    <property type="entry name" value="Guanylate_cyc"/>
    <property type="match status" value="1"/>
</dbReference>
<evidence type="ECO:0000259" key="3">
    <source>
        <dbReference type="Pfam" id="PF00211"/>
    </source>
</evidence>
<evidence type="ECO:0000256" key="2">
    <source>
        <dbReference type="SAM" id="MobiDB-lite"/>
    </source>
</evidence>
<proteinExistence type="predicted"/>
<evidence type="ECO:0000313" key="4">
    <source>
        <dbReference type="EMBL" id="KAK7080509.1"/>
    </source>
</evidence>
<evidence type="ECO:0000256" key="1">
    <source>
        <dbReference type="ARBA" id="ARBA00023239"/>
    </source>
</evidence>
<feature type="domain" description="Guanylate cyclase" evidence="3">
    <location>
        <begin position="14"/>
        <end position="55"/>
    </location>
</feature>